<comment type="function">
    <text evidence="2 10 12">Catalyzes the transfer of a dimethylallyl group onto the adenine at position 37 in tRNAs that read codons beginning with uridine, leading to the formation of N6-(dimethylallyl)adenosine (i(6)A).</text>
</comment>
<reference evidence="14 15" key="1">
    <citation type="submission" date="2015-09" db="EMBL/GenBank/DDBJ databases">
        <authorList>
            <consortium name="Pathogen Informatics"/>
        </authorList>
    </citation>
    <scope>NUCLEOTIDE SEQUENCE [LARGE SCALE GENOMIC DNA]</scope>
    <source>
        <strain evidence="14 15">2789STDY5834876</strain>
    </source>
</reference>
<dbReference type="Gene3D" id="1.10.20.140">
    <property type="match status" value="1"/>
</dbReference>
<evidence type="ECO:0000256" key="7">
    <source>
        <dbReference type="ARBA" id="ARBA00022840"/>
    </source>
</evidence>
<comment type="similarity">
    <text evidence="3 10 13">Belongs to the IPP transferase family.</text>
</comment>
<comment type="cofactor">
    <cofactor evidence="1 10">
        <name>Mg(2+)</name>
        <dbReference type="ChEBI" id="CHEBI:18420"/>
    </cofactor>
</comment>
<dbReference type="PANTHER" id="PTHR11088">
    <property type="entry name" value="TRNA DIMETHYLALLYLTRANSFERASE"/>
    <property type="match status" value="1"/>
</dbReference>
<feature type="region of interest" description="Interaction with substrate tRNA" evidence="10">
    <location>
        <begin position="35"/>
        <end position="38"/>
    </location>
</feature>
<dbReference type="NCBIfam" id="TIGR00174">
    <property type="entry name" value="miaA"/>
    <property type="match status" value="1"/>
</dbReference>
<feature type="binding site" evidence="10">
    <location>
        <begin position="12"/>
        <end position="17"/>
    </location>
    <ligand>
        <name>substrate</name>
    </ligand>
</feature>
<sequence>MKKPLIILTGPTAAGKTKASIGLAKAVGGEIISADSMQVYRYMDIGSAKIRPAEMEGIPHHLVDVLDPEEDFHVVRFQQMAKEAMKGIYKRGHIPIVVGGTGFYIQALLYDIDFTENEGDTACREHLEQLAREKGAAYLHAMLREKDPKSAEDIHENNVKRVIRALEFYQQTGIRISDHNAEERKKESPYNYAYFVLHDDRSRLYERIDRRVDRMLEEGLVEEVKSLKDRGLGRDKISMQGLGYKEIMAYLDQEMTLDEAVYTIKRDTRHFAKRQITWFKREHDVIWLNKQEFAYNEKRLLARMLDELEKRSIIEKEDR</sequence>
<keyword evidence="6 10" id="KW-0547">Nucleotide-binding</keyword>
<dbReference type="RefSeq" id="WP_055154445.1">
    <property type="nucleotide sequence ID" value="NZ_CYZU01000038.1"/>
</dbReference>
<dbReference type="OrthoDB" id="9776390at2"/>
<keyword evidence="4 10" id="KW-0808">Transferase</keyword>
<proteinExistence type="inferred from homology"/>
<evidence type="ECO:0000256" key="5">
    <source>
        <dbReference type="ARBA" id="ARBA00022694"/>
    </source>
</evidence>
<comment type="catalytic activity">
    <reaction evidence="9 10 11">
        <text>adenosine(37) in tRNA + dimethylallyl diphosphate = N(6)-dimethylallyladenosine(37) in tRNA + diphosphate</text>
        <dbReference type="Rhea" id="RHEA:26482"/>
        <dbReference type="Rhea" id="RHEA-COMP:10162"/>
        <dbReference type="Rhea" id="RHEA-COMP:10375"/>
        <dbReference type="ChEBI" id="CHEBI:33019"/>
        <dbReference type="ChEBI" id="CHEBI:57623"/>
        <dbReference type="ChEBI" id="CHEBI:74411"/>
        <dbReference type="ChEBI" id="CHEBI:74415"/>
        <dbReference type="EC" id="2.5.1.75"/>
    </reaction>
</comment>
<evidence type="ECO:0000256" key="11">
    <source>
        <dbReference type="RuleBase" id="RU003783"/>
    </source>
</evidence>
<evidence type="ECO:0000256" key="2">
    <source>
        <dbReference type="ARBA" id="ARBA00003213"/>
    </source>
</evidence>
<dbReference type="InterPro" id="IPR039657">
    <property type="entry name" value="Dimethylallyltransferase"/>
</dbReference>
<evidence type="ECO:0000256" key="10">
    <source>
        <dbReference type="HAMAP-Rule" id="MF_00185"/>
    </source>
</evidence>
<keyword evidence="5 10" id="KW-0819">tRNA processing</keyword>
<evidence type="ECO:0000256" key="13">
    <source>
        <dbReference type="RuleBase" id="RU003785"/>
    </source>
</evidence>
<protein>
    <recommendedName>
        <fullName evidence="10">tRNA dimethylallyltransferase</fullName>
        <ecNumber evidence="10">2.5.1.75</ecNumber>
    </recommendedName>
    <alternativeName>
        <fullName evidence="10">Dimethylallyl diphosphate:tRNA dimethylallyltransferase</fullName>
        <shortName evidence="10">DMAPP:tRNA dimethylallyltransferase</shortName>
        <shortName evidence="10">DMATase</shortName>
    </alternativeName>
    <alternativeName>
        <fullName evidence="10">Isopentenyl-diphosphate:tRNA isopentenyltransferase</fullName>
        <shortName evidence="10">IPP transferase</shortName>
        <shortName evidence="10">IPPT</shortName>
        <shortName evidence="10">IPTase</shortName>
    </alternativeName>
</protein>
<dbReference type="EMBL" id="CYZU01000038">
    <property type="protein sequence ID" value="CUO84571.1"/>
    <property type="molecule type" value="Genomic_DNA"/>
</dbReference>
<dbReference type="Pfam" id="PF01715">
    <property type="entry name" value="IPPT"/>
    <property type="match status" value="1"/>
</dbReference>
<feature type="site" description="Interaction with substrate tRNA" evidence="10">
    <location>
        <position position="124"/>
    </location>
</feature>
<organism evidence="14 15">
    <name type="scientific">Faecalicatena contorta</name>
    <dbReference type="NCBI Taxonomy" id="39482"/>
    <lineage>
        <taxon>Bacteria</taxon>
        <taxon>Bacillati</taxon>
        <taxon>Bacillota</taxon>
        <taxon>Clostridia</taxon>
        <taxon>Lachnospirales</taxon>
        <taxon>Lachnospiraceae</taxon>
        <taxon>Faecalicatena</taxon>
    </lineage>
</organism>
<dbReference type="Gene3D" id="3.40.50.300">
    <property type="entry name" value="P-loop containing nucleotide triphosphate hydrolases"/>
    <property type="match status" value="1"/>
</dbReference>
<dbReference type="AlphaFoldDB" id="A0A174IDL3"/>
<dbReference type="STRING" id="39482.ERS852491_03491"/>
<dbReference type="SUPFAM" id="SSF52540">
    <property type="entry name" value="P-loop containing nucleoside triphosphate hydrolases"/>
    <property type="match status" value="2"/>
</dbReference>
<feature type="binding site" evidence="10">
    <location>
        <begin position="10"/>
        <end position="17"/>
    </location>
    <ligand>
        <name>ATP</name>
        <dbReference type="ChEBI" id="CHEBI:30616"/>
    </ligand>
</feature>
<evidence type="ECO:0000256" key="1">
    <source>
        <dbReference type="ARBA" id="ARBA00001946"/>
    </source>
</evidence>
<evidence type="ECO:0000313" key="15">
    <source>
        <dbReference type="Proteomes" id="UP000095544"/>
    </source>
</evidence>
<dbReference type="Proteomes" id="UP000095544">
    <property type="component" value="Unassembled WGS sequence"/>
</dbReference>
<evidence type="ECO:0000256" key="6">
    <source>
        <dbReference type="ARBA" id="ARBA00022741"/>
    </source>
</evidence>
<evidence type="ECO:0000256" key="9">
    <source>
        <dbReference type="ARBA" id="ARBA00049563"/>
    </source>
</evidence>
<name>A0A174IDL3_9FIRM</name>
<gene>
    <name evidence="10 14" type="primary">miaA</name>
    <name evidence="14" type="ORF">ERS852491_03491</name>
</gene>
<feature type="site" description="Interaction with substrate tRNA" evidence="10">
    <location>
        <position position="101"/>
    </location>
</feature>
<comment type="caution">
    <text evidence="10">Lacks conserved residue(s) required for the propagation of feature annotation.</text>
</comment>
<dbReference type="HAMAP" id="MF_00185">
    <property type="entry name" value="IPP_trans"/>
    <property type="match status" value="1"/>
</dbReference>
<evidence type="ECO:0000256" key="8">
    <source>
        <dbReference type="ARBA" id="ARBA00022842"/>
    </source>
</evidence>
<dbReference type="GO" id="GO:0005524">
    <property type="term" value="F:ATP binding"/>
    <property type="evidence" value="ECO:0007669"/>
    <property type="project" value="UniProtKB-UniRule"/>
</dbReference>
<keyword evidence="8 10" id="KW-0460">Magnesium</keyword>
<evidence type="ECO:0000256" key="4">
    <source>
        <dbReference type="ARBA" id="ARBA00022679"/>
    </source>
</evidence>
<evidence type="ECO:0000313" key="14">
    <source>
        <dbReference type="EMBL" id="CUO84571.1"/>
    </source>
</evidence>
<dbReference type="PANTHER" id="PTHR11088:SF60">
    <property type="entry name" value="TRNA DIMETHYLALLYLTRANSFERASE"/>
    <property type="match status" value="1"/>
</dbReference>
<comment type="subunit">
    <text evidence="10">Monomer.</text>
</comment>
<evidence type="ECO:0000256" key="12">
    <source>
        <dbReference type="RuleBase" id="RU003784"/>
    </source>
</evidence>
<dbReference type="EC" id="2.5.1.75" evidence="10"/>
<dbReference type="GO" id="GO:0006400">
    <property type="term" value="P:tRNA modification"/>
    <property type="evidence" value="ECO:0007669"/>
    <property type="project" value="TreeGrafter"/>
</dbReference>
<dbReference type="InterPro" id="IPR027417">
    <property type="entry name" value="P-loop_NTPase"/>
</dbReference>
<dbReference type="InterPro" id="IPR018022">
    <property type="entry name" value="IPT"/>
</dbReference>
<accession>A0A174IDL3</accession>
<dbReference type="GO" id="GO:0052381">
    <property type="term" value="F:tRNA dimethylallyltransferase activity"/>
    <property type="evidence" value="ECO:0007669"/>
    <property type="project" value="UniProtKB-UniRule"/>
</dbReference>
<evidence type="ECO:0000256" key="3">
    <source>
        <dbReference type="ARBA" id="ARBA00005842"/>
    </source>
</evidence>
<keyword evidence="7 10" id="KW-0067">ATP-binding</keyword>